<comment type="caution">
    <text evidence="1">The sequence shown here is derived from an EMBL/GenBank/DDBJ whole genome shotgun (WGS) entry which is preliminary data.</text>
</comment>
<organism evidence="1 2">
    <name type="scientific">Auriscalpium vulgare</name>
    <dbReference type="NCBI Taxonomy" id="40419"/>
    <lineage>
        <taxon>Eukaryota</taxon>
        <taxon>Fungi</taxon>
        <taxon>Dikarya</taxon>
        <taxon>Basidiomycota</taxon>
        <taxon>Agaricomycotina</taxon>
        <taxon>Agaricomycetes</taxon>
        <taxon>Russulales</taxon>
        <taxon>Auriscalpiaceae</taxon>
        <taxon>Auriscalpium</taxon>
    </lineage>
</organism>
<protein>
    <submittedName>
        <fullName evidence="1">P-loop containing nucleoside triphosphate hydrolase protein</fullName>
    </submittedName>
</protein>
<sequence length="320" mass="34880">MSASNPPSVDVVVDFIRTQHGALARGQATSAPPLFIALQGPQGSGKTFLTERVAAALRSAPSPSEVGLRVATLSIDDLYLPHDALVALAAAHPENALLSGRGQPGTHDVALGASLLYSLKHINKYGHSGVKLPSFDKSLFDGEGDRVPEAQWTAVAGPLDIVLLEGWCVGFYPQSRPYIERRLGEAPPGLDGYDMARFALDHVLDVNARLEAYVEWWDLFDLFVQIAPPDTSAYAHIYTWRLQQEHAMKANNGGRGMSDEQVKSFVDRYIPGYHFFGRGVLEGGISEAGAFLRPPWLRSGRLLRLTIGEDRELLNTAIIP</sequence>
<evidence type="ECO:0000313" key="2">
    <source>
        <dbReference type="Proteomes" id="UP000814033"/>
    </source>
</evidence>
<dbReference type="EMBL" id="MU276297">
    <property type="protein sequence ID" value="KAI0039500.1"/>
    <property type="molecule type" value="Genomic_DNA"/>
</dbReference>
<reference evidence="1" key="1">
    <citation type="submission" date="2021-02" db="EMBL/GenBank/DDBJ databases">
        <authorList>
            <consortium name="DOE Joint Genome Institute"/>
            <person name="Ahrendt S."/>
            <person name="Looney B.P."/>
            <person name="Miyauchi S."/>
            <person name="Morin E."/>
            <person name="Drula E."/>
            <person name="Courty P.E."/>
            <person name="Chicoki N."/>
            <person name="Fauchery L."/>
            <person name="Kohler A."/>
            <person name="Kuo A."/>
            <person name="Labutti K."/>
            <person name="Pangilinan J."/>
            <person name="Lipzen A."/>
            <person name="Riley R."/>
            <person name="Andreopoulos W."/>
            <person name="He G."/>
            <person name="Johnson J."/>
            <person name="Barry K.W."/>
            <person name="Grigoriev I.V."/>
            <person name="Nagy L."/>
            <person name="Hibbett D."/>
            <person name="Henrissat B."/>
            <person name="Matheny P.B."/>
            <person name="Labbe J."/>
            <person name="Martin F."/>
        </authorList>
    </citation>
    <scope>NUCLEOTIDE SEQUENCE</scope>
    <source>
        <strain evidence="1">FP105234-sp</strain>
    </source>
</reference>
<accession>A0ACB8R6B6</accession>
<keyword evidence="2" id="KW-1185">Reference proteome</keyword>
<reference evidence="1" key="2">
    <citation type="journal article" date="2022" name="New Phytol.">
        <title>Evolutionary transition to the ectomycorrhizal habit in the genomes of a hyperdiverse lineage of mushroom-forming fungi.</title>
        <authorList>
            <person name="Looney B."/>
            <person name="Miyauchi S."/>
            <person name="Morin E."/>
            <person name="Drula E."/>
            <person name="Courty P.E."/>
            <person name="Kohler A."/>
            <person name="Kuo A."/>
            <person name="LaButti K."/>
            <person name="Pangilinan J."/>
            <person name="Lipzen A."/>
            <person name="Riley R."/>
            <person name="Andreopoulos W."/>
            <person name="He G."/>
            <person name="Johnson J."/>
            <person name="Nolan M."/>
            <person name="Tritt A."/>
            <person name="Barry K.W."/>
            <person name="Grigoriev I.V."/>
            <person name="Nagy L.G."/>
            <person name="Hibbett D."/>
            <person name="Henrissat B."/>
            <person name="Matheny P.B."/>
            <person name="Labbe J."/>
            <person name="Martin F.M."/>
        </authorList>
    </citation>
    <scope>NUCLEOTIDE SEQUENCE</scope>
    <source>
        <strain evidence="1">FP105234-sp</strain>
    </source>
</reference>
<dbReference type="Proteomes" id="UP000814033">
    <property type="component" value="Unassembled WGS sequence"/>
</dbReference>
<name>A0ACB8R6B6_9AGAM</name>
<evidence type="ECO:0000313" key="1">
    <source>
        <dbReference type="EMBL" id="KAI0039500.1"/>
    </source>
</evidence>
<proteinExistence type="predicted"/>
<gene>
    <name evidence="1" type="ORF">FA95DRAFT_1019326</name>
</gene>
<keyword evidence="1" id="KW-0378">Hydrolase</keyword>